<comment type="caution">
    <text evidence="1">The sequence shown here is derived from an EMBL/GenBank/DDBJ whole genome shotgun (WGS) entry which is preliminary data.</text>
</comment>
<reference evidence="1 2" key="1">
    <citation type="submission" date="2016-08" db="EMBL/GenBank/DDBJ databases">
        <authorList>
            <consortium name="Lentinula edodes genome sequencing consortium"/>
            <person name="Sakamoto Y."/>
            <person name="Nakade K."/>
            <person name="Sato S."/>
            <person name="Yoshida Y."/>
            <person name="Miyazaki K."/>
            <person name="Natsume S."/>
            <person name="Konno N."/>
        </authorList>
    </citation>
    <scope>NUCLEOTIDE SEQUENCE [LARGE SCALE GENOMIC DNA]</scope>
    <source>
        <strain evidence="1 2">NBRC 111202</strain>
    </source>
</reference>
<organism evidence="1 2">
    <name type="scientific">Lentinula edodes</name>
    <name type="common">Shiitake mushroom</name>
    <name type="synonym">Lentinus edodes</name>
    <dbReference type="NCBI Taxonomy" id="5353"/>
    <lineage>
        <taxon>Eukaryota</taxon>
        <taxon>Fungi</taxon>
        <taxon>Dikarya</taxon>
        <taxon>Basidiomycota</taxon>
        <taxon>Agaricomycotina</taxon>
        <taxon>Agaricomycetes</taxon>
        <taxon>Agaricomycetidae</taxon>
        <taxon>Agaricales</taxon>
        <taxon>Marasmiineae</taxon>
        <taxon>Omphalotaceae</taxon>
        <taxon>Lentinula</taxon>
    </lineage>
</organism>
<evidence type="ECO:0000313" key="2">
    <source>
        <dbReference type="Proteomes" id="UP000188533"/>
    </source>
</evidence>
<protein>
    <submittedName>
        <fullName evidence="1">Uncharacterized protein</fullName>
    </submittedName>
</protein>
<evidence type="ECO:0000313" key="1">
    <source>
        <dbReference type="EMBL" id="GAW00140.1"/>
    </source>
</evidence>
<dbReference type="EMBL" id="BDGU01000027">
    <property type="protein sequence ID" value="GAW00140.1"/>
    <property type="molecule type" value="Genomic_DNA"/>
</dbReference>
<accession>A0A1Q3DYX5</accession>
<sequence>MNNLFWFKIKALQYDAEGPDIGKYDGSLDSDVYEHVSPQDAPDLALDSSALSNSPAAVAFTLFFDWTTIGKRKI</sequence>
<dbReference type="AlphaFoldDB" id="A0A1Q3DYX5"/>
<name>A0A1Q3DYX5_LENED</name>
<gene>
    <name evidence="1" type="ORF">LENED_001639</name>
</gene>
<reference evidence="1 2" key="2">
    <citation type="submission" date="2017-02" db="EMBL/GenBank/DDBJ databases">
        <title>A genome survey and senescence transcriptome analysis in Lentinula edodes.</title>
        <authorList>
            <person name="Sakamoto Y."/>
            <person name="Nakade K."/>
            <person name="Sato S."/>
            <person name="Yoshida Y."/>
            <person name="Miyazaki K."/>
            <person name="Natsume S."/>
            <person name="Konno N."/>
        </authorList>
    </citation>
    <scope>NUCLEOTIDE SEQUENCE [LARGE SCALE GENOMIC DNA]</scope>
    <source>
        <strain evidence="1 2">NBRC 111202</strain>
    </source>
</reference>
<dbReference type="Proteomes" id="UP000188533">
    <property type="component" value="Unassembled WGS sequence"/>
</dbReference>
<proteinExistence type="predicted"/>
<keyword evidence="2" id="KW-1185">Reference proteome</keyword>